<sequence>MEYKASLDTLAKGLTIGVFILLIAIGQKSVRALLVAQGDTTTILIHTGTLLLFVLILLGSWLYAPQSYTLDSNELTINRPIGKVNIKLGDIKQVRTISDNETKGTIRTFGVGGLFGYFGKFHTPGIGHSTFYATQRKNKILIITNSDKKIIITPDDINLAEKLKP</sequence>
<dbReference type="OrthoDB" id="952021at2"/>
<keyword evidence="1" id="KW-1133">Transmembrane helix</keyword>
<keyword evidence="1" id="KW-0472">Membrane</keyword>
<keyword evidence="1" id="KW-0812">Transmembrane</keyword>
<evidence type="ECO:0000259" key="2">
    <source>
        <dbReference type="Pfam" id="PF10882"/>
    </source>
</evidence>
<proteinExistence type="predicted"/>
<organism evidence="3 4">
    <name type="scientific">Thermoflexibacter ruber</name>
    <dbReference type="NCBI Taxonomy" id="1003"/>
    <lineage>
        <taxon>Bacteria</taxon>
        <taxon>Pseudomonadati</taxon>
        <taxon>Bacteroidota</taxon>
        <taxon>Cytophagia</taxon>
        <taxon>Cytophagales</taxon>
        <taxon>Thermoflexibacteraceae</taxon>
        <taxon>Thermoflexibacter</taxon>
    </lineage>
</organism>
<dbReference type="Pfam" id="PF10882">
    <property type="entry name" value="bPH_5"/>
    <property type="match status" value="1"/>
</dbReference>
<dbReference type="AlphaFoldDB" id="A0A1I2JSI9"/>
<gene>
    <name evidence="3" type="ORF">SAMN04488541_10659</name>
</gene>
<evidence type="ECO:0000256" key="1">
    <source>
        <dbReference type="SAM" id="Phobius"/>
    </source>
</evidence>
<dbReference type="InterPro" id="IPR027783">
    <property type="entry name" value="Bacterial_PH-related"/>
</dbReference>
<accession>A0A1I2JSI9</accession>
<dbReference type="STRING" id="1003.SAMN04488541_10659"/>
<dbReference type="Proteomes" id="UP000199513">
    <property type="component" value="Unassembled WGS sequence"/>
</dbReference>
<protein>
    <submittedName>
        <fullName evidence="3">PH domain-containing protein</fullName>
    </submittedName>
</protein>
<name>A0A1I2JSI9_9BACT</name>
<feature type="domain" description="Bacterial Pleckstrin homology" evidence="2">
    <location>
        <begin position="67"/>
        <end position="158"/>
    </location>
</feature>
<keyword evidence="4" id="KW-1185">Reference proteome</keyword>
<reference evidence="4" key="1">
    <citation type="submission" date="2016-10" db="EMBL/GenBank/DDBJ databases">
        <authorList>
            <person name="Varghese N."/>
            <person name="Submissions S."/>
        </authorList>
    </citation>
    <scope>NUCLEOTIDE SEQUENCE [LARGE SCALE GENOMIC DNA]</scope>
    <source>
        <strain>GEY</strain>
        <strain evidence="4">DSM 9560</strain>
    </source>
</reference>
<dbReference type="EMBL" id="FONY01000065">
    <property type="protein sequence ID" value="SFF57812.1"/>
    <property type="molecule type" value="Genomic_DNA"/>
</dbReference>
<evidence type="ECO:0000313" key="4">
    <source>
        <dbReference type="Proteomes" id="UP000199513"/>
    </source>
</evidence>
<dbReference type="RefSeq" id="WP_091549415.1">
    <property type="nucleotide sequence ID" value="NZ_FONY01000065.1"/>
</dbReference>
<evidence type="ECO:0000313" key="3">
    <source>
        <dbReference type="EMBL" id="SFF57812.1"/>
    </source>
</evidence>
<feature type="transmembrane region" description="Helical" evidence="1">
    <location>
        <begin position="42"/>
        <end position="64"/>
    </location>
</feature>